<feature type="domain" description="wHTH-Hsp90 Na associated" evidence="1">
    <location>
        <begin position="398"/>
        <end position="449"/>
    </location>
</feature>
<dbReference type="Pfam" id="PF24410">
    <property type="entry name" value="wHTH-HSP90_Na-assoc"/>
    <property type="match status" value="9"/>
</dbReference>
<evidence type="ECO:0000313" key="2">
    <source>
        <dbReference type="EMBL" id="KAA0924901.1"/>
    </source>
</evidence>
<dbReference type="EMBL" id="VDFC01000063">
    <property type="protein sequence ID" value="KAA0924901.1"/>
    <property type="molecule type" value="Genomic_DNA"/>
</dbReference>
<evidence type="ECO:0000259" key="1">
    <source>
        <dbReference type="Pfam" id="PF24410"/>
    </source>
</evidence>
<gene>
    <name evidence="2" type="ORF">FGF04_32945</name>
</gene>
<feature type="domain" description="wHTH-Hsp90 Na associated" evidence="1">
    <location>
        <begin position="72"/>
        <end position="126"/>
    </location>
</feature>
<feature type="domain" description="wHTH-Hsp90 Na associated" evidence="1">
    <location>
        <begin position="9"/>
        <end position="61"/>
    </location>
</feature>
<protein>
    <recommendedName>
        <fullName evidence="1">wHTH-Hsp90 Na associated domain-containing protein</fullName>
    </recommendedName>
</protein>
<proteinExistence type="predicted"/>
<dbReference type="InterPro" id="IPR056507">
    <property type="entry name" value="wHTH-HSP90_Na-assoc"/>
</dbReference>
<keyword evidence="3" id="KW-1185">Reference proteome</keyword>
<feature type="domain" description="wHTH-Hsp90 Na associated" evidence="1">
    <location>
        <begin position="468"/>
        <end position="512"/>
    </location>
</feature>
<reference evidence="2 3" key="1">
    <citation type="submission" date="2019-05" db="EMBL/GenBank/DDBJ databases">
        <authorList>
            <person name="Hariharan J."/>
            <person name="Choudoir M.J."/>
            <person name="Diebold P."/>
            <person name="Panke-Buisse K."/>
            <person name="Buckley D.H."/>
        </authorList>
    </citation>
    <scope>NUCLEOTIDE SEQUENCE [LARGE SCALE GENOMIC DNA]</scope>
    <source>
        <strain evidence="2 3">SUN51</strain>
    </source>
</reference>
<evidence type="ECO:0000313" key="3">
    <source>
        <dbReference type="Proteomes" id="UP000324965"/>
    </source>
</evidence>
<feature type="domain" description="wHTH-Hsp90 Na associated" evidence="1">
    <location>
        <begin position="580"/>
        <end position="632"/>
    </location>
</feature>
<name>A0A5B0A6T9_9ACTN</name>
<dbReference type="AlphaFoldDB" id="A0A5B0A6T9"/>
<comment type="caution">
    <text evidence="2">The sequence shown here is derived from an EMBL/GenBank/DDBJ whole genome shotgun (WGS) entry which is preliminary data.</text>
</comment>
<dbReference type="Proteomes" id="UP000324965">
    <property type="component" value="Unassembled WGS sequence"/>
</dbReference>
<feature type="domain" description="wHTH-Hsp90 Na associated" evidence="1">
    <location>
        <begin position="206"/>
        <end position="259"/>
    </location>
</feature>
<sequence>MPHPALPRDDHDRLITSRLLDAEAPWLDPDEPVTPGHVLCAAQKSDSDPAAVRSRLAELGYRVPSPEQLATATEDDLQLLKLMRYRSESWLGPEDSVFLRHHLLRAADDLKRPPAELAARLAGLGLPSPPPESLPGWVPEYGDLTLTRYEDRPLPDDVPVPVHHILQEASYWEVADDPQRALREVVSVCERLVELGYRVDPVVLAMDAEDLTLLGGNPGDEHYRLHLDRPVPLPYVLRLAQGLDRTPDDIAARLHAFGHRLLPEGPLPRSVEPGDLDLFERGWRTLLARNDPDWFAHLVVVGARTGRAPADIADRLRSLGFTIPEAELPAGVSSDDVGLIDGRPAVSGETVWLPRTEPVPVGHVLFSAHARETGTAAVVTRMRELGYTRVPDVPDRNVTDDDLRLISTAGDGSAPVLADTVPYGRVVGAAAVSGAGPEETAARYRGLGYTDVVLPDGPLPASVDGRDALLTVTGTGWLALDEAVPVPHVVARAHAEGAAPAEVARRLRTLGYRDVPSGLPETPHPGDLAMISRDGRRGAPYVPLTGVTAGHVRCVADVLESSAHDVALRMLDLGYALEFTPHPDDAVVVSLNADGRAPWLGRGGNLGHVLLVAKALGRTPEEVVARLAELGYEKYGLPGTAAGDEDTDDDIVLLSENADGRGPWIRQWSADLGHVLRAARATGRTPQEVGARMALLGHHVHVPSQALASDLDLVEALPGPHRPWGTGDLLAAASRTGRSPADAAARLRVLGKEVADLDYPTRRPAPGPAR</sequence>
<accession>A0A5B0A6T9</accession>
<feature type="domain" description="wHTH-Hsp90 Na associated" evidence="1">
    <location>
        <begin position="647"/>
        <end position="698"/>
    </location>
</feature>
<dbReference type="RefSeq" id="WP_149515057.1">
    <property type="nucleotide sequence ID" value="NZ_VDFC01000063.1"/>
</dbReference>
<organism evidence="2 3">
    <name type="scientific">Streptomyces apricus</name>
    <dbReference type="NCBI Taxonomy" id="1828112"/>
    <lineage>
        <taxon>Bacteria</taxon>
        <taxon>Bacillati</taxon>
        <taxon>Actinomycetota</taxon>
        <taxon>Actinomycetes</taxon>
        <taxon>Kitasatosporales</taxon>
        <taxon>Streptomycetaceae</taxon>
        <taxon>Streptomyces</taxon>
    </lineage>
</organism>
<feature type="domain" description="wHTH-Hsp90 Na associated" evidence="1">
    <location>
        <begin position="522"/>
        <end position="575"/>
    </location>
</feature>
<feature type="domain" description="wHTH-Hsp90 Na associated" evidence="1">
    <location>
        <begin position="334"/>
        <end position="387"/>
    </location>
</feature>
<dbReference type="OrthoDB" id="9802640at2"/>